<proteinExistence type="predicted"/>
<dbReference type="STRING" id="1777140.AWB79_02633"/>
<sequence length="130" mass="14570">MLKPPVDVFVAGKALVDLKQIVVNACIEKARSEGSSLTVAERKGATFFYRYAEMNLRVSKARAAQYVRVYERFVDSRHRAKVEALFNAGELAVLAPYSDDELTGIVLEKAMNPTLTREQLKHLLKTRQAA</sequence>
<accession>A0A158APL5</accession>
<dbReference type="EMBL" id="FCOA02000007">
    <property type="protein sequence ID" value="SAK59600.1"/>
    <property type="molecule type" value="Genomic_DNA"/>
</dbReference>
<protein>
    <submittedName>
        <fullName evidence="1">Uncharacterized protein</fullName>
    </submittedName>
</protein>
<gene>
    <name evidence="1" type="ORF">AWB79_02633</name>
</gene>
<dbReference type="AlphaFoldDB" id="A0A158APL5"/>
<organism evidence="1 2">
    <name type="scientific">Caballeronia hypogeia</name>
    <dbReference type="NCBI Taxonomy" id="1777140"/>
    <lineage>
        <taxon>Bacteria</taxon>
        <taxon>Pseudomonadati</taxon>
        <taxon>Pseudomonadota</taxon>
        <taxon>Betaproteobacteria</taxon>
        <taxon>Burkholderiales</taxon>
        <taxon>Burkholderiaceae</taxon>
        <taxon>Caballeronia</taxon>
    </lineage>
</organism>
<evidence type="ECO:0000313" key="2">
    <source>
        <dbReference type="Proteomes" id="UP000054851"/>
    </source>
</evidence>
<dbReference type="Proteomes" id="UP000054851">
    <property type="component" value="Unassembled WGS sequence"/>
</dbReference>
<dbReference type="RefSeq" id="WP_061167869.1">
    <property type="nucleotide sequence ID" value="NZ_FCOA02000007.1"/>
</dbReference>
<dbReference type="OrthoDB" id="9120165at2"/>
<name>A0A158APL5_9BURK</name>
<reference evidence="1" key="1">
    <citation type="submission" date="2016-01" db="EMBL/GenBank/DDBJ databases">
        <authorList>
            <person name="Peeters C."/>
        </authorList>
    </citation>
    <scope>NUCLEOTIDE SEQUENCE</scope>
    <source>
        <strain evidence="1">LMG 29322</strain>
    </source>
</reference>
<comment type="caution">
    <text evidence="1">The sequence shown here is derived from an EMBL/GenBank/DDBJ whole genome shotgun (WGS) entry which is preliminary data.</text>
</comment>
<keyword evidence="2" id="KW-1185">Reference proteome</keyword>
<evidence type="ECO:0000313" key="1">
    <source>
        <dbReference type="EMBL" id="SAK59600.1"/>
    </source>
</evidence>